<keyword evidence="1" id="KW-0175">Coiled coil</keyword>
<evidence type="ECO:0000256" key="1">
    <source>
        <dbReference type="SAM" id="Coils"/>
    </source>
</evidence>
<gene>
    <name evidence="2" type="ORF">AH14a_p86</name>
</gene>
<name>A0A1B0VMH8_9CAUD</name>
<organism evidence="2 3">
    <name type="scientific">Pseudomonas phage phiAH14a</name>
    <dbReference type="NCBI Taxonomy" id="1805958"/>
    <lineage>
        <taxon>Viruses</taxon>
        <taxon>Duplodnaviria</taxon>
        <taxon>Heunggongvirae</taxon>
        <taxon>Uroviricota</taxon>
        <taxon>Caudoviricetes</taxon>
        <taxon>Miecznikowavirus</taxon>
        <taxon>Miecznikowavirus AH14a</taxon>
    </lineage>
</organism>
<evidence type="ECO:0000313" key="3">
    <source>
        <dbReference type="Proteomes" id="UP000222764"/>
    </source>
</evidence>
<accession>A0A1B0VMH8</accession>
<protein>
    <submittedName>
        <fullName evidence="2">Uncharacterized protein</fullName>
    </submittedName>
</protein>
<sequence length="64" mass="7327">MNDEKAWADLGRHLQSIADKTPSGKLPHELYDVTQSFKIVLNNLEQRVKKLEQALRTANIDIPQ</sequence>
<feature type="coiled-coil region" evidence="1">
    <location>
        <begin position="34"/>
        <end position="61"/>
    </location>
</feature>
<dbReference type="EMBL" id="KU708004">
    <property type="protein sequence ID" value="AMW64546.1"/>
    <property type="molecule type" value="Genomic_DNA"/>
</dbReference>
<dbReference type="Proteomes" id="UP000222764">
    <property type="component" value="Segment"/>
</dbReference>
<reference evidence="2 3" key="1">
    <citation type="journal article" date="2016" name="PLoS ONE">
        <title>Two Inducible Prophages of an Antarctic Pseudomonas sp. ANT_H14 Use the Same Capsid for Packaging Their Genomes - Characterization of a Novel Phage Helper-Satellite System.</title>
        <authorList>
            <person name="Dziewit L."/>
            <person name="Radlinska M."/>
        </authorList>
    </citation>
    <scope>NUCLEOTIDE SEQUENCE [LARGE SCALE GENOMIC DNA]</scope>
</reference>
<evidence type="ECO:0000313" key="2">
    <source>
        <dbReference type="EMBL" id="AMW64546.1"/>
    </source>
</evidence>
<proteinExistence type="predicted"/>
<keyword evidence="3" id="KW-1185">Reference proteome</keyword>